<evidence type="ECO:0000256" key="1">
    <source>
        <dbReference type="ARBA" id="ARBA00004141"/>
    </source>
</evidence>
<feature type="compositionally biased region" description="Polar residues" evidence="9">
    <location>
        <begin position="68"/>
        <end position="86"/>
    </location>
</feature>
<keyword evidence="13" id="KW-1185">Reference proteome</keyword>
<dbReference type="InterPro" id="IPR043926">
    <property type="entry name" value="ABCG_dom"/>
</dbReference>
<accession>A0A016V7I6</accession>
<dbReference type="Gene3D" id="3.40.50.300">
    <property type="entry name" value="P-loop containing nucleotide triphosphate hydrolases"/>
    <property type="match status" value="1"/>
</dbReference>
<reference evidence="13" key="1">
    <citation type="journal article" date="2015" name="Nat. Genet.">
        <title>The genome and transcriptome of the zoonotic hookworm Ancylostoma ceylanicum identify infection-specific gene families.</title>
        <authorList>
            <person name="Schwarz E.M."/>
            <person name="Hu Y."/>
            <person name="Antoshechkin I."/>
            <person name="Miller M.M."/>
            <person name="Sternberg P.W."/>
            <person name="Aroian R.V."/>
        </authorList>
    </citation>
    <scope>NUCLEOTIDE SEQUENCE</scope>
    <source>
        <strain evidence="13">HY135</strain>
    </source>
</reference>
<dbReference type="PANTHER" id="PTHR48041:SF68">
    <property type="entry name" value="ABC TRANSPORTER DOMAIN-CONTAINING PROTEIN"/>
    <property type="match status" value="1"/>
</dbReference>
<feature type="transmembrane region" description="Helical" evidence="10">
    <location>
        <begin position="684"/>
        <end position="708"/>
    </location>
</feature>
<dbReference type="Pfam" id="PF19055">
    <property type="entry name" value="ABC2_membrane_7"/>
    <property type="match status" value="1"/>
</dbReference>
<dbReference type="Proteomes" id="UP000024635">
    <property type="component" value="Unassembled WGS sequence"/>
</dbReference>
<evidence type="ECO:0000256" key="8">
    <source>
        <dbReference type="ARBA" id="ARBA00023136"/>
    </source>
</evidence>
<feature type="domain" description="ABC transporter" evidence="11">
    <location>
        <begin position="105"/>
        <end position="351"/>
    </location>
</feature>
<feature type="transmembrane region" description="Helical" evidence="10">
    <location>
        <begin position="567"/>
        <end position="588"/>
    </location>
</feature>
<evidence type="ECO:0000259" key="11">
    <source>
        <dbReference type="PROSITE" id="PS50893"/>
    </source>
</evidence>
<keyword evidence="5" id="KW-0547">Nucleotide-binding</keyword>
<gene>
    <name evidence="12" type="primary">Acey_s0016.g2897</name>
    <name evidence="12" type="synonym">Acey-wht-5</name>
    <name evidence="12" type="ORF">Y032_0016g2897</name>
</gene>
<feature type="transmembrane region" description="Helical" evidence="10">
    <location>
        <begin position="487"/>
        <end position="507"/>
    </location>
</feature>
<dbReference type="InterPro" id="IPR017871">
    <property type="entry name" value="ABC_transporter-like_CS"/>
</dbReference>
<evidence type="ECO:0000313" key="12">
    <source>
        <dbReference type="EMBL" id="EYC22688.1"/>
    </source>
</evidence>
<sequence length="713" mass="79904">MLSPDFARKSQKILSQLRKFIGDGACWLILCNQFVLDGEFTTAMSNELYSRDLGSQRGLGTLEDSDDSGTLSMHTPQIKTSSTAVPNENPDAKRLIWRDIYAEVIQRRSIFGLLKSVGATQNRVVLDQVSGFAEPGQLTFIMGSSGAGKSTLLNILTQKRMRGMRIFGEIAINNQLVEMGDIKKYSAYVQQDDLFIAEMTVQEQLMFAARLRMPSIFSETMRKETVEDVITMMGLVSCRDTKIGKDSQKSISKGEKKRLSFASEILTDPSILFCDEPTSGLDSYMALQVVAALKVLASKGKTVISTIHQPSSQVYELADRLILMAQGQVAYQGIAADVGNFFQSCSYPRPIYTSLPDHFMKVLSRSENDTEQDHIRKVEEIIEAFESSDAAKYAHYVTHVKVSSAKRKIKYVSGVGKGYSASWFVQSWWLFVRSLRTLIRNPIVLRVRLVQVSAVSLILGLIYYDSKLTADTLMNYKGAALRASSDMIYMFMFPCIYVFVAELPVVIREYQANTYSPIAYFIAANAADSMQYVLFPTAYSLIVYSLAGTLVKHEFGYSRSFQQYLRFNILNVVVANLSASLGYAAACICGTAPIAVTFVPIITSPLFVFAGFFIDLRSLPFYFKIFPHISWFKYAYEAHLILLLTPIDEIEGCHNDWIYNSSSTCTSNNGNNILRSLGFSPDYYWVNVLILVAMIVVIRGLALIIFTVRVRRS</sequence>
<dbReference type="InterPro" id="IPR013525">
    <property type="entry name" value="ABC2_TM"/>
</dbReference>
<dbReference type="PROSITE" id="PS00211">
    <property type="entry name" value="ABC_TRANSPORTER_1"/>
    <property type="match status" value="1"/>
</dbReference>
<proteinExistence type="inferred from homology"/>
<dbReference type="SMART" id="SM00382">
    <property type="entry name" value="AAA"/>
    <property type="match status" value="1"/>
</dbReference>
<dbReference type="PANTHER" id="PTHR48041">
    <property type="entry name" value="ABC TRANSPORTER G FAMILY MEMBER 28"/>
    <property type="match status" value="1"/>
</dbReference>
<feature type="transmembrane region" description="Helical" evidence="10">
    <location>
        <begin position="595"/>
        <end position="614"/>
    </location>
</feature>
<keyword evidence="8 10" id="KW-0472">Membrane</keyword>
<evidence type="ECO:0000256" key="4">
    <source>
        <dbReference type="ARBA" id="ARBA00022692"/>
    </source>
</evidence>
<dbReference type="CDD" id="cd03213">
    <property type="entry name" value="ABCG_EPDR"/>
    <property type="match status" value="1"/>
</dbReference>
<dbReference type="InterPro" id="IPR003593">
    <property type="entry name" value="AAA+_ATPase"/>
</dbReference>
<comment type="caution">
    <text evidence="12">The sequence shown here is derived from an EMBL/GenBank/DDBJ whole genome shotgun (WGS) entry which is preliminary data.</text>
</comment>
<dbReference type="EMBL" id="JARK01001352">
    <property type="protein sequence ID" value="EYC22688.1"/>
    <property type="molecule type" value="Genomic_DNA"/>
</dbReference>
<comment type="similarity">
    <text evidence="2">Belongs to the ABC transporter superfamily. ABCG family. Eye pigment precursor importer (TC 3.A.1.204) subfamily.</text>
</comment>
<evidence type="ECO:0000256" key="2">
    <source>
        <dbReference type="ARBA" id="ARBA00005814"/>
    </source>
</evidence>
<name>A0A016V7I6_9BILA</name>
<keyword evidence="3" id="KW-0813">Transport</keyword>
<keyword evidence="7 10" id="KW-1133">Transmembrane helix</keyword>
<dbReference type="AlphaFoldDB" id="A0A016V7I6"/>
<dbReference type="SUPFAM" id="SSF52540">
    <property type="entry name" value="P-loop containing nucleoside triphosphate hydrolases"/>
    <property type="match status" value="1"/>
</dbReference>
<evidence type="ECO:0000256" key="10">
    <source>
        <dbReference type="SAM" id="Phobius"/>
    </source>
</evidence>
<dbReference type="STRING" id="53326.A0A016V7I6"/>
<comment type="subcellular location">
    <subcellularLocation>
        <location evidence="1">Membrane</location>
        <topology evidence="1">Multi-pass membrane protein</topology>
    </subcellularLocation>
</comment>
<dbReference type="GO" id="GO:0005524">
    <property type="term" value="F:ATP binding"/>
    <property type="evidence" value="ECO:0007669"/>
    <property type="project" value="UniProtKB-KW"/>
</dbReference>
<evidence type="ECO:0000256" key="3">
    <source>
        <dbReference type="ARBA" id="ARBA00022448"/>
    </source>
</evidence>
<keyword evidence="6" id="KW-0067">ATP-binding</keyword>
<dbReference type="OrthoDB" id="66620at2759"/>
<evidence type="ECO:0000256" key="9">
    <source>
        <dbReference type="SAM" id="MobiDB-lite"/>
    </source>
</evidence>
<feature type="region of interest" description="Disordered" evidence="9">
    <location>
        <begin position="60"/>
        <end position="87"/>
    </location>
</feature>
<dbReference type="PROSITE" id="PS50893">
    <property type="entry name" value="ABC_TRANSPORTER_2"/>
    <property type="match status" value="1"/>
</dbReference>
<feature type="transmembrane region" description="Helical" evidence="10">
    <location>
        <begin position="519"/>
        <end position="547"/>
    </location>
</feature>
<dbReference type="GO" id="GO:0005886">
    <property type="term" value="C:plasma membrane"/>
    <property type="evidence" value="ECO:0007669"/>
    <property type="project" value="TreeGrafter"/>
</dbReference>
<dbReference type="GO" id="GO:0140359">
    <property type="term" value="F:ABC-type transporter activity"/>
    <property type="evidence" value="ECO:0007669"/>
    <property type="project" value="InterPro"/>
</dbReference>
<dbReference type="InterPro" id="IPR003439">
    <property type="entry name" value="ABC_transporter-like_ATP-bd"/>
</dbReference>
<dbReference type="InterPro" id="IPR027417">
    <property type="entry name" value="P-loop_NTPase"/>
</dbReference>
<evidence type="ECO:0000313" key="13">
    <source>
        <dbReference type="Proteomes" id="UP000024635"/>
    </source>
</evidence>
<evidence type="ECO:0000256" key="7">
    <source>
        <dbReference type="ARBA" id="ARBA00022989"/>
    </source>
</evidence>
<evidence type="ECO:0000256" key="6">
    <source>
        <dbReference type="ARBA" id="ARBA00022840"/>
    </source>
</evidence>
<evidence type="ECO:0000256" key="5">
    <source>
        <dbReference type="ARBA" id="ARBA00022741"/>
    </source>
</evidence>
<keyword evidence="4 10" id="KW-0812">Transmembrane</keyword>
<dbReference type="GO" id="GO:0016887">
    <property type="term" value="F:ATP hydrolysis activity"/>
    <property type="evidence" value="ECO:0007669"/>
    <property type="project" value="InterPro"/>
</dbReference>
<feature type="transmembrane region" description="Helical" evidence="10">
    <location>
        <begin position="443"/>
        <end position="464"/>
    </location>
</feature>
<dbReference type="Pfam" id="PF00005">
    <property type="entry name" value="ABC_tran"/>
    <property type="match status" value="1"/>
</dbReference>
<dbReference type="Pfam" id="PF01061">
    <property type="entry name" value="ABC2_membrane"/>
    <property type="match status" value="1"/>
</dbReference>
<organism evidence="12 13">
    <name type="scientific">Ancylostoma ceylanicum</name>
    <dbReference type="NCBI Taxonomy" id="53326"/>
    <lineage>
        <taxon>Eukaryota</taxon>
        <taxon>Metazoa</taxon>
        <taxon>Ecdysozoa</taxon>
        <taxon>Nematoda</taxon>
        <taxon>Chromadorea</taxon>
        <taxon>Rhabditida</taxon>
        <taxon>Rhabditina</taxon>
        <taxon>Rhabditomorpha</taxon>
        <taxon>Strongyloidea</taxon>
        <taxon>Ancylostomatidae</taxon>
        <taxon>Ancylostomatinae</taxon>
        <taxon>Ancylostoma</taxon>
    </lineage>
</organism>
<protein>
    <recommendedName>
        <fullName evidence="11">ABC transporter domain-containing protein</fullName>
    </recommendedName>
</protein>
<dbReference type="InterPro" id="IPR050352">
    <property type="entry name" value="ABCG_transporters"/>
</dbReference>